<name>A0A944CNN1_9BACI</name>
<evidence type="ECO:0000259" key="8">
    <source>
        <dbReference type="Pfam" id="PF19580"/>
    </source>
</evidence>
<dbReference type="Pfam" id="PF19127">
    <property type="entry name" value="Choline_bind_3"/>
    <property type="match status" value="2"/>
</dbReference>
<evidence type="ECO:0000259" key="9">
    <source>
        <dbReference type="Pfam" id="PF19886"/>
    </source>
</evidence>
<dbReference type="InterPro" id="IPR006146">
    <property type="entry name" value="5'-Nucleotdase_CS"/>
</dbReference>
<dbReference type="Pfam" id="PF19580">
    <property type="entry name" value="Exo_endo_phos_3"/>
    <property type="match status" value="1"/>
</dbReference>
<feature type="repeat" description="Cell wall-binding" evidence="5">
    <location>
        <begin position="1882"/>
        <end position="1901"/>
    </location>
</feature>
<feature type="repeat" description="Cell wall-binding" evidence="5">
    <location>
        <begin position="1862"/>
        <end position="1881"/>
    </location>
</feature>
<evidence type="ECO:0000256" key="2">
    <source>
        <dbReference type="ARBA" id="ARBA00022525"/>
    </source>
</evidence>
<evidence type="ECO:0000259" key="6">
    <source>
        <dbReference type="Pfam" id="PF00149"/>
    </source>
</evidence>
<dbReference type="SUPFAM" id="SSF56219">
    <property type="entry name" value="DNase I-like"/>
    <property type="match status" value="1"/>
</dbReference>
<keyword evidence="2" id="KW-0964">Secreted</keyword>
<gene>
    <name evidence="10" type="ORF">DYI25_15045</name>
</gene>
<dbReference type="InterPro" id="IPR036907">
    <property type="entry name" value="5'-Nucleotdase_C_sf"/>
</dbReference>
<organism evidence="10 11">
    <name type="scientific">Mesobacillus boroniphilus</name>
    <dbReference type="NCBI Taxonomy" id="308892"/>
    <lineage>
        <taxon>Bacteria</taxon>
        <taxon>Bacillati</taxon>
        <taxon>Bacillota</taxon>
        <taxon>Bacilli</taxon>
        <taxon>Bacillales</taxon>
        <taxon>Bacillaceae</taxon>
        <taxon>Mesobacillus</taxon>
    </lineage>
</organism>
<dbReference type="Proteomes" id="UP000761411">
    <property type="component" value="Unassembled WGS sequence"/>
</dbReference>
<dbReference type="SUPFAM" id="SSF69360">
    <property type="entry name" value="Cell wall binding repeat"/>
    <property type="match status" value="1"/>
</dbReference>
<dbReference type="Pfam" id="PF19886">
    <property type="entry name" value="DUF6359"/>
    <property type="match status" value="1"/>
</dbReference>
<dbReference type="SUPFAM" id="SSF56300">
    <property type="entry name" value="Metallo-dependent phosphatases"/>
    <property type="match status" value="2"/>
</dbReference>
<dbReference type="PANTHER" id="PTHR11575:SF24">
    <property type="entry name" value="5'-NUCLEOTIDASE"/>
    <property type="match status" value="1"/>
</dbReference>
<dbReference type="PRINTS" id="PR01607">
    <property type="entry name" value="APYRASEFAMLY"/>
</dbReference>
<dbReference type="PROSITE" id="PS00785">
    <property type="entry name" value="5_NUCLEOTIDASE_1"/>
    <property type="match status" value="2"/>
</dbReference>
<comment type="subcellular location">
    <subcellularLocation>
        <location evidence="1">Secreted</location>
    </subcellularLocation>
</comment>
<evidence type="ECO:0000313" key="10">
    <source>
        <dbReference type="EMBL" id="MBS8265741.1"/>
    </source>
</evidence>
<dbReference type="GO" id="GO:0000166">
    <property type="term" value="F:nucleotide binding"/>
    <property type="evidence" value="ECO:0007669"/>
    <property type="project" value="InterPro"/>
</dbReference>
<dbReference type="GO" id="GO:0005576">
    <property type="term" value="C:extracellular region"/>
    <property type="evidence" value="ECO:0007669"/>
    <property type="project" value="UniProtKB-SubCell"/>
</dbReference>
<dbReference type="Pfam" id="PF19085">
    <property type="entry name" value="Choline_bind_2"/>
    <property type="match status" value="1"/>
</dbReference>
<comment type="caution">
    <text evidence="10">The sequence shown here is derived from an EMBL/GenBank/DDBJ whole genome shotgun (WGS) entry which is preliminary data.</text>
</comment>
<dbReference type="CDD" id="cd04486">
    <property type="entry name" value="YhcR_OBF_like"/>
    <property type="match status" value="1"/>
</dbReference>
<evidence type="ECO:0008006" key="12">
    <source>
        <dbReference type="Google" id="ProtNLM"/>
    </source>
</evidence>
<dbReference type="InterPro" id="IPR045939">
    <property type="entry name" value="YhcR_N"/>
</dbReference>
<dbReference type="SUPFAM" id="SSF55816">
    <property type="entry name" value="5'-nucleotidase (syn. UDP-sugar hydrolase), C-terminal domain"/>
    <property type="match status" value="2"/>
</dbReference>
<dbReference type="Gene3D" id="3.60.10.10">
    <property type="entry name" value="Endonuclease/exonuclease/phosphatase"/>
    <property type="match status" value="1"/>
</dbReference>
<evidence type="ECO:0000256" key="5">
    <source>
        <dbReference type="PROSITE-ProRule" id="PRU00591"/>
    </source>
</evidence>
<feature type="repeat" description="Cell wall-binding" evidence="5">
    <location>
        <begin position="1842"/>
        <end position="1861"/>
    </location>
</feature>
<feature type="domain" description="5'-Nucleotidase C-terminal" evidence="7">
    <location>
        <begin position="1511"/>
        <end position="1672"/>
    </location>
</feature>
<dbReference type="Pfam" id="PF02872">
    <property type="entry name" value="5_nucleotid_C"/>
    <property type="match status" value="2"/>
</dbReference>
<dbReference type="Gene3D" id="3.90.780.10">
    <property type="entry name" value="5'-Nucleotidase, C-terminal domain"/>
    <property type="match status" value="2"/>
</dbReference>
<dbReference type="Gene3D" id="2.10.270.10">
    <property type="entry name" value="Cholin Binding"/>
    <property type="match status" value="1"/>
</dbReference>
<evidence type="ECO:0000256" key="4">
    <source>
        <dbReference type="ARBA" id="ARBA00022737"/>
    </source>
</evidence>
<feature type="repeat" description="Cell wall-binding" evidence="5">
    <location>
        <begin position="1740"/>
        <end position="1759"/>
    </location>
</feature>
<proteinExistence type="predicted"/>
<dbReference type="PANTHER" id="PTHR11575">
    <property type="entry name" value="5'-NUCLEOTIDASE-RELATED"/>
    <property type="match status" value="1"/>
</dbReference>
<feature type="domain" description="Endonuclease/exonuclease/phosphatase" evidence="8">
    <location>
        <begin position="554"/>
        <end position="693"/>
    </location>
</feature>
<feature type="domain" description="Endonuclease YhcR N-terminal" evidence="9">
    <location>
        <begin position="36"/>
        <end position="143"/>
    </location>
</feature>
<accession>A0A944CNN1</accession>
<evidence type="ECO:0000313" key="11">
    <source>
        <dbReference type="Proteomes" id="UP000761411"/>
    </source>
</evidence>
<dbReference type="EMBL" id="QTKX01000002">
    <property type="protein sequence ID" value="MBS8265741.1"/>
    <property type="molecule type" value="Genomic_DNA"/>
</dbReference>
<dbReference type="Pfam" id="PF00149">
    <property type="entry name" value="Metallophos"/>
    <property type="match status" value="2"/>
</dbReference>
<protein>
    <recommendedName>
        <fullName evidence="12">2',3'-cyclic-nucleotide 2'-phosphodiesterase/5'-or 3'-nucleotidase, 5'-nucleotidase family</fullName>
    </recommendedName>
</protein>
<dbReference type="InterPro" id="IPR036691">
    <property type="entry name" value="Endo/exonu/phosph_ase_sf"/>
</dbReference>
<keyword evidence="11" id="KW-1185">Reference proteome</keyword>
<reference evidence="10 11" key="1">
    <citation type="journal article" date="2021" name="Microorganisms">
        <title>Bacterial Dimethylsulfoniopropionate Biosynthesis in the East China Sea.</title>
        <authorList>
            <person name="Liu J."/>
            <person name="Zhang Y."/>
            <person name="Liu J."/>
            <person name="Zhong H."/>
            <person name="Williams B.T."/>
            <person name="Zheng Y."/>
            <person name="Curson A.R.J."/>
            <person name="Sun C."/>
            <person name="Sun H."/>
            <person name="Song D."/>
            <person name="Wagner Mackenzie B."/>
            <person name="Bermejo Martinez A."/>
            <person name="Todd J.D."/>
            <person name="Zhang X.H."/>
        </authorList>
    </citation>
    <scope>NUCLEOTIDE SEQUENCE [LARGE SCALE GENOMIC DNA]</scope>
    <source>
        <strain evidence="10 11">ESS08</strain>
    </source>
</reference>
<dbReference type="GO" id="GO:0046872">
    <property type="term" value="F:metal ion binding"/>
    <property type="evidence" value="ECO:0007669"/>
    <property type="project" value="InterPro"/>
</dbReference>
<dbReference type="InterPro" id="IPR029052">
    <property type="entry name" value="Metallo-depent_PP-like"/>
</dbReference>
<dbReference type="InterPro" id="IPR018337">
    <property type="entry name" value="Cell_wall/Cho-bd_repeat"/>
</dbReference>
<dbReference type="Gene3D" id="2.10.270.20">
    <property type="match status" value="1"/>
</dbReference>
<evidence type="ECO:0000256" key="1">
    <source>
        <dbReference type="ARBA" id="ARBA00004613"/>
    </source>
</evidence>
<dbReference type="InterPro" id="IPR008334">
    <property type="entry name" value="5'-Nucleotdase_C"/>
</dbReference>
<dbReference type="FunFam" id="3.90.780.10:FF:000004">
    <property type="entry name" value="UDP-sugar hydrolase, putative"/>
    <property type="match status" value="2"/>
</dbReference>
<keyword evidence="4" id="KW-0677">Repeat</keyword>
<feature type="repeat" description="Cell wall-binding" evidence="5">
    <location>
        <begin position="1760"/>
        <end position="1779"/>
    </location>
</feature>
<keyword evidence="3" id="KW-0732">Signal</keyword>
<dbReference type="PROSITE" id="PS00786">
    <property type="entry name" value="5_NUCLEOTIDASE_2"/>
    <property type="match status" value="2"/>
</dbReference>
<feature type="repeat" description="Cell wall-binding" evidence="5">
    <location>
        <begin position="1801"/>
        <end position="1820"/>
    </location>
</feature>
<dbReference type="GO" id="GO:0009166">
    <property type="term" value="P:nucleotide catabolic process"/>
    <property type="evidence" value="ECO:0007669"/>
    <property type="project" value="InterPro"/>
</dbReference>
<dbReference type="InterPro" id="IPR004843">
    <property type="entry name" value="Calcineurin-like_PHP"/>
</dbReference>
<sequence>MNMFKKQWFVLMTIFTLLVGYAVPIAQVVSAEASYITVEEAITNNSGTATVKGYIVGFTKGTNSYQFEGPFTSDTNFAIADSPTERDPAKILPVQLPSSPASVRQTYGLLSAPSALGKEIVATGTLTAYFNVPGLKTLTAIQFFGEEPPPPPPFEGIEGLTIADIQGESHSSPYAGENVKGVEGIVTHVVDGSNFYMQSATADSNPKTAEGILVYKGMHGAKAGDLVKVNGQVKEWVLDGYSDKLDTDLAMTEINASTGSVEVVSSGNELPAAVVIGKDVQPPTQIIDNDAFGAFDPQEDGIDFYESLEGMRIALENPTAVGPQKYGEIPVIIGKVEGKTYTDAGGTILSEDNFNPERFHLLTTDRNYVVKTGDSFGGTVTGVVSYGFGNYKVLVSELPTKIEGTNQREEASIVKADDKLTVASYNIENFTGNDQEKVDKIAESIVNNLKTPDIIGLVEVQDNNGQTNDGTVSADKNYEALIASIVAHGGPAYEWTDIAPENNLDGGAPGGNIRVGFIYNPERVTLNEGIKGTATEAVAYENGSLTLNPGRIEPQNEAFASSRKPLAAEFTFNGEEVIVIANHFNSKGGDQGLFGKNQPPVLGSEVQRMKIANVVKGFITDVLSKNENANVVVLGDLNDFEFSNPIQTLKGDILTNLVEMVPKAERYTYNYQGNAQVLDHILATNKLAAGAEADIVHLNSQFMEAHGRVSDHDAVLAQFSFAPVQEETFKLSVMHTNDSHANVEKYPRLTTAVNTVRETKPNALLLDAGDVFSGTLYFNKYLGLADMEFMNALGYDAMTLGNHEFDKDSTVLSNFINAMEFPIVSANVNVTNDEILAPFFADEISSAPVGGKIYPAIIKEVEGEKVGIFGLTTEDTVFLSSPSEDIVFEKAVDKANETVAALEAQGVNKIVLISHSGFNVEKALAEAVNGIDLLVGGHSHTKLEKPVLVEKDEPTVIVQANEYLNYLGVVDVTFNAEGVVTGFEGELLDTKTFEADPTAAARVAELAAPIEELKKTVIGQSDVVLDGVRANVRTKETNLGNMIADGMLAKANEFEPTDIAIQNGGGIRASIDQGDVTLGEVHTVLPFQNLLVTLQLTGEEIWQALEHGVSGVETAEGRFLQVAGLKFKYDASKPVGKRVWEVKVKTGDVFAPIELGKTYNVATNAFTANGGDGFAMLKTAKEEGRIHDLFVVDYEILSEYIEKHSPVAPTVEGRIVAEKNPVFNLSVMHTNDSHANVEKYPRLTTAVNTVRETKPNALLLDAGDVFSGTLYFNKYLGLADMEFMNALGYDAMTLGNHEFDKDSTVLSNFINAMEFPIVSANVNVTNDEILAPFFADEISSAPVGGKIYPAIIKEVEGEKVGIFGLTTEDTVFLSSPSEDIVFEKAVDKANETVAALEAQGVNKIVLISHSGFNVEKALAEAVDGIDLLVGGHSHTKLEKPVLVEKDEPTVIVQANEYLNYLGVVDVTFNAEGVVTGFEGELLDTKTFAADPTAAARVAELAAPIEELKKTVIGQSDVVLDGVRANVRTKETNLGNMIADGMLAKANEFEPTDIAIQNGGGIRASIDQGEVTLGEVHTVLPFQNLLVTLQLTGEEIWQALEHGVSGVETAEGRFLQVAGLKFKYDASKPVGERVWEVNVKTENGYMPIDLNKSYNVATNAFTANGGDGFTMLKTAKDEGRIHDLFVVDYEILSEYIEKHSPVAPTVEGRIVAEQTPVEEVMDGWYEDEEGNYYFFIDGEMVTGWEEIDGDWYFFNEDGIMQTGWVKVNGKWYYLKQDGSMETGWIKLGNRWYYLDAANGDAKLGWYKVGNKWYYFDKDNSMKAGWIKWSNKWYYLDAKNGDMKTGWVKSGGKWYFLDGSGVMRTGWIKTSGKWFFLDGSGAMKTGWVLSGGKWYFLYSNGSMAANTVVNGYKVGRDGAWIK</sequence>
<dbReference type="Gene3D" id="3.60.21.10">
    <property type="match status" value="2"/>
</dbReference>
<dbReference type="GO" id="GO:0016788">
    <property type="term" value="F:hydrolase activity, acting on ester bonds"/>
    <property type="evidence" value="ECO:0007669"/>
    <property type="project" value="InterPro"/>
</dbReference>
<dbReference type="InterPro" id="IPR005135">
    <property type="entry name" value="Endo/exonuclease/phosphatase"/>
</dbReference>
<feature type="domain" description="Calcineurin-like phosphoesterase" evidence="6">
    <location>
        <begin position="1226"/>
        <end position="1435"/>
    </location>
</feature>
<evidence type="ECO:0000256" key="3">
    <source>
        <dbReference type="ARBA" id="ARBA00022729"/>
    </source>
</evidence>
<dbReference type="PROSITE" id="PS51170">
    <property type="entry name" value="CW"/>
    <property type="match status" value="6"/>
</dbReference>
<feature type="domain" description="5'-Nucleotidase C-terminal" evidence="7">
    <location>
        <begin position="1017"/>
        <end position="1178"/>
    </location>
</feature>
<dbReference type="Pfam" id="PF01473">
    <property type="entry name" value="Choline_bind_1"/>
    <property type="match status" value="2"/>
</dbReference>
<dbReference type="InterPro" id="IPR006179">
    <property type="entry name" value="5_nucleotidase/apyrase"/>
</dbReference>
<evidence type="ECO:0000259" key="7">
    <source>
        <dbReference type="Pfam" id="PF02872"/>
    </source>
</evidence>
<feature type="domain" description="Calcineurin-like phosphoesterase" evidence="6">
    <location>
        <begin position="732"/>
        <end position="941"/>
    </location>
</feature>